<gene>
    <name evidence="6" type="primary">vapC</name>
    <name evidence="8" type="ORF">G7066_13840</name>
</gene>
<evidence type="ECO:0000256" key="1">
    <source>
        <dbReference type="ARBA" id="ARBA00022649"/>
    </source>
</evidence>
<dbReference type="Proteomes" id="UP000503441">
    <property type="component" value="Chromosome"/>
</dbReference>
<comment type="function">
    <text evidence="6">Toxic component of a toxin-antitoxin (TA) system. An RNase.</text>
</comment>
<proteinExistence type="inferred from homology"/>
<comment type="cofactor">
    <cofactor evidence="6">
        <name>Mg(2+)</name>
        <dbReference type="ChEBI" id="CHEBI:18420"/>
    </cofactor>
</comment>
<dbReference type="SUPFAM" id="SSF88723">
    <property type="entry name" value="PIN domain-like"/>
    <property type="match status" value="1"/>
</dbReference>
<evidence type="ECO:0000256" key="5">
    <source>
        <dbReference type="ARBA" id="ARBA00022842"/>
    </source>
</evidence>
<evidence type="ECO:0000256" key="4">
    <source>
        <dbReference type="ARBA" id="ARBA00022801"/>
    </source>
</evidence>
<dbReference type="HAMAP" id="MF_00265">
    <property type="entry name" value="VapC_Nob1"/>
    <property type="match status" value="1"/>
</dbReference>
<keyword evidence="2 6" id="KW-0540">Nuclease</keyword>
<evidence type="ECO:0000256" key="2">
    <source>
        <dbReference type="ARBA" id="ARBA00022722"/>
    </source>
</evidence>
<dbReference type="InterPro" id="IPR022907">
    <property type="entry name" value="VapC_family"/>
</dbReference>
<evidence type="ECO:0000256" key="3">
    <source>
        <dbReference type="ARBA" id="ARBA00022723"/>
    </source>
</evidence>
<keyword evidence="3 6" id="KW-0479">Metal-binding</keyword>
<dbReference type="Gene3D" id="3.40.50.1010">
    <property type="entry name" value="5'-nuclease"/>
    <property type="match status" value="1"/>
</dbReference>
<sequence length="130" mass="13836">MIVLDASVLIALGNTNDVHHLRAREFFMAHLSDDLLLHPLTKAEVLLGPARRGLADFKARELAAMGIEEWVPTEGSGLRLAEIRAATGLKMPDCCVLDAAIATGSQLVTFDDALSNAAARFGLSLLLSAV</sequence>
<keyword evidence="6" id="KW-0800">Toxin</keyword>
<accession>A0ABX6JYI9</accession>
<dbReference type="InterPro" id="IPR002716">
    <property type="entry name" value="PIN_dom"/>
</dbReference>
<reference evidence="8 9" key="1">
    <citation type="submission" date="2020-03" db="EMBL/GenBank/DDBJ databases">
        <title>Leucobacter sp. nov., isolated from beetles.</title>
        <authorList>
            <person name="Hyun D.-W."/>
            <person name="Bae J.-W."/>
        </authorList>
    </citation>
    <scope>NUCLEOTIDE SEQUENCE [LARGE SCALE GENOMIC DNA]</scope>
    <source>
        <strain evidence="8 9">HDW9A</strain>
    </source>
</reference>
<comment type="similarity">
    <text evidence="6">Belongs to the PINc/VapC protein family.</text>
</comment>
<evidence type="ECO:0000256" key="6">
    <source>
        <dbReference type="HAMAP-Rule" id="MF_00265"/>
    </source>
</evidence>
<keyword evidence="9" id="KW-1185">Reference proteome</keyword>
<dbReference type="EC" id="3.1.-.-" evidence="6"/>
<evidence type="ECO:0000313" key="8">
    <source>
        <dbReference type="EMBL" id="QIM19389.1"/>
    </source>
</evidence>
<dbReference type="EMBL" id="CP049933">
    <property type="protein sequence ID" value="QIM19389.1"/>
    <property type="molecule type" value="Genomic_DNA"/>
</dbReference>
<evidence type="ECO:0000313" key="9">
    <source>
        <dbReference type="Proteomes" id="UP000503441"/>
    </source>
</evidence>
<dbReference type="RefSeq" id="WP_166331631.1">
    <property type="nucleotide sequence ID" value="NZ_CP049933.1"/>
</dbReference>
<dbReference type="Pfam" id="PF01850">
    <property type="entry name" value="PIN"/>
    <property type="match status" value="1"/>
</dbReference>
<keyword evidence="1 6" id="KW-1277">Toxin-antitoxin system</keyword>
<protein>
    <recommendedName>
        <fullName evidence="6">Ribonuclease VapC</fullName>
        <shortName evidence="6">RNase VapC</shortName>
        <ecNumber evidence="6">3.1.-.-</ecNumber>
    </recommendedName>
    <alternativeName>
        <fullName evidence="6">Toxin VapC</fullName>
    </alternativeName>
</protein>
<feature type="binding site" evidence="6">
    <location>
        <position position="5"/>
    </location>
    <ligand>
        <name>Mg(2+)</name>
        <dbReference type="ChEBI" id="CHEBI:18420"/>
    </ligand>
</feature>
<evidence type="ECO:0000259" key="7">
    <source>
        <dbReference type="Pfam" id="PF01850"/>
    </source>
</evidence>
<feature type="domain" description="PIN" evidence="7">
    <location>
        <begin position="2"/>
        <end position="118"/>
    </location>
</feature>
<dbReference type="CDD" id="cd09854">
    <property type="entry name" value="PIN_VapC-like"/>
    <property type="match status" value="1"/>
</dbReference>
<keyword evidence="5 6" id="KW-0460">Magnesium</keyword>
<keyword evidence="4 6" id="KW-0378">Hydrolase</keyword>
<name>A0ABX6JYI9_9MICO</name>
<dbReference type="InterPro" id="IPR029060">
    <property type="entry name" value="PIN-like_dom_sf"/>
</dbReference>
<feature type="binding site" evidence="6">
    <location>
        <position position="93"/>
    </location>
    <ligand>
        <name>Mg(2+)</name>
        <dbReference type="ChEBI" id="CHEBI:18420"/>
    </ligand>
</feature>
<organism evidence="8 9">
    <name type="scientific">Leucobacter coleopterorum</name>
    <dbReference type="NCBI Taxonomy" id="2714933"/>
    <lineage>
        <taxon>Bacteria</taxon>
        <taxon>Bacillati</taxon>
        <taxon>Actinomycetota</taxon>
        <taxon>Actinomycetes</taxon>
        <taxon>Micrococcales</taxon>
        <taxon>Microbacteriaceae</taxon>
        <taxon>Leucobacter</taxon>
    </lineage>
</organism>